<keyword evidence="6" id="KW-0862">Zinc</keyword>
<proteinExistence type="predicted"/>
<protein>
    <recommendedName>
        <fullName evidence="9">DNA polymerase eta</fullName>
    </recommendedName>
</protein>
<dbReference type="InterPro" id="IPR043128">
    <property type="entry name" value="Rev_trsase/Diguanyl_cyclase"/>
</dbReference>
<evidence type="ECO:0000256" key="4">
    <source>
        <dbReference type="ARBA" id="ARBA00022763"/>
    </source>
</evidence>
<keyword evidence="7" id="KW-0234">DNA repair</keyword>
<feature type="domain" description="UBZ3-type" evidence="12">
    <location>
        <begin position="510"/>
        <end position="558"/>
    </location>
</feature>
<dbReference type="InterPro" id="IPR036775">
    <property type="entry name" value="DNA_pol_Y-fam_lit_finger_sf"/>
</dbReference>
<evidence type="ECO:0000256" key="7">
    <source>
        <dbReference type="ARBA" id="ARBA00023204"/>
    </source>
</evidence>
<dbReference type="GO" id="GO:0003887">
    <property type="term" value="F:DNA-directed DNA polymerase activity"/>
    <property type="evidence" value="ECO:0007669"/>
    <property type="project" value="UniProtKB-EC"/>
</dbReference>
<comment type="subcellular location">
    <subcellularLocation>
        <location evidence="1">Nucleus</location>
    </subcellularLocation>
</comment>
<dbReference type="InterPro" id="IPR017961">
    <property type="entry name" value="DNA_pol_Y-fam_little_finger"/>
</dbReference>
<evidence type="ECO:0000256" key="5">
    <source>
        <dbReference type="ARBA" id="ARBA00022771"/>
    </source>
</evidence>
<dbReference type="Gene3D" id="1.10.150.20">
    <property type="entry name" value="5' to 3' exonuclease, C-terminal subdomain"/>
    <property type="match status" value="1"/>
</dbReference>
<keyword evidence="14" id="KW-1185">Reference proteome</keyword>
<dbReference type="Pfam" id="PF11799">
    <property type="entry name" value="IMS_C"/>
    <property type="match status" value="1"/>
</dbReference>
<dbReference type="PANTHER" id="PTHR45873:SF1">
    <property type="entry name" value="DNA POLYMERASE ETA"/>
    <property type="match status" value="1"/>
</dbReference>
<feature type="compositionally biased region" description="Low complexity" evidence="10">
    <location>
        <begin position="559"/>
        <end position="571"/>
    </location>
</feature>
<dbReference type="SUPFAM" id="SSF56672">
    <property type="entry name" value="DNA/RNA polymerases"/>
    <property type="match status" value="1"/>
</dbReference>
<dbReference type="Gene3D" id="3.30.1490.100">
    <property type="entry name" value="DNA polymerase, Y-family, little finger domain"/>
    <property type="match status" value="1"/>
</dbReference>
<evidence type="ECO:0000256" key="6">
    <source>
        <dbReference type="ARBA" id="ARBA00022833"/>
    </source>
</evidence>
<dbReference type="InterPro" id="IPR052230">
    <property type="entry name" value="DNA_polymerase_eta"/>
</dbReference>
<dbReference type="Gene3D" id="3.40.1170.60">
    <property type="match status" value="1"/>
</dbReference>
<evidence type="ECO:0000256" key="10">
    <source>
        <dbReference type="SAM" id="MobiDB-lite"/>
    </source>
</evidence>
<accession>A0ABR3PV13</accession>
<feature type="region of interest" description="Disordered" evidence="10">
    <location>
        <begin position="559"/>
        <end position="592"/>
    </location>
</feature>
<gene>
    <name evidence="13" type="primary">eso1</name>
    <name evidence="13" type="ORF">Q8F55_007992</name>
</gene>
<evidence type="ECO:0000259" key="12">
    <source>
        <dbReference type="PROSITE" id="PS51907"/>
    </source>
</evidence>
<evidence type="ECO:0000256" key="2">
    <source>
        <dbReference type="ARBA" id="ARBA00022679"/>
    </source>
</evidence>
<feature type="domain" description="UmuC" evidence="11">
    <location>
        <begin position="37"/>
        <end position="182"/>
    </location>
</feature>
<feature type="region of interest" description="Disordered" evidence="10">
    <location>
        <begin position="450"/>
        <end position="519"/>
    </location>
</feature>
<name>A0ABR3PV13_9TREE</name>
<dbReference type="PIRSF" id="PIRSF036603">
    <property type="entry name" value="DPol_eta"/>
    <property type="match status" value="1"/>
</dbReference>
<keyword evidence="5" id="KW-0863">Zinc-finger</keyword>
<evidence type="ECO:0000256" key="8">
    <source>
        <dbReference type="ARBA" id="ARBA00023242"/>
    </source>
</evidence>
<dbReference type="InterPro" id="IPR041298">
    <property type="entry name" value="UBZ3"/>
</dbReference>
<keyword evidence="13" id="KW-0548">Nucleotidyltransferase</keyword>
<dbReference type="EMBL" id="JBBXJM010000006">
    <property type="protein sequence ID" value="KAL1406296.1"/>
    <property type="molecule type" value="Genomic_DNA"/>
</dbReference>
<evidence type="ECO:0000256" key="1">
    <source>
        <dbReference type="ARBA" id="ARBA00004123"/>
    </source>
</evidence>
<sequence>MALFQGSVRKDGAANPVTYRHLLSPQAMTVFNPLRTIAHCDIDGAFAQFEQVRLGLPDDIPLIAIQWDSIIAVNYPARAYGIKRGFNGKNPIGEAKKACPHLVVQHVATFREGDTEAGYWDDVDRRTHKVSLDPYRRESLKILAVFREMAPDCEIEKASIDEAFMDLTPMAIKQILETFPHLATVPPDAPDGLDTPLPPPPPVDWSKSGNVIPLHGQKKVEEKHEGDAAEDDVEDAPSTWEDWALCFGAQIMMQVREEVWTRLHYTCSAIRFLGGKLGNAISEEFAATTVGDLLTISLEALQDKFGEESIWVYNIIRGIDHTEVKEKLVTKSMLASKNTIPAVRTPAMGLHWLSILAGELTVRLREGRESAPGLWPKTLVLSTRASNESFHSRQTAFPFTRNLTPEYILKYARKLWDETTTPLKKGTMKYSNISLAFHGLESLEEGQRGIENFFNPGPKKEETAKRSRSVKKKTPLETFLTQKSSTPKLESAGSSSPGKSDSPQPVAPEPVNGSWTCPKCQTVIAPGEDVLEEDHERWLAGARQEHDDYHFALSLQEEVPVASSSRPAAAAPRPPKAPKKSAGIKAFFAPKK</sequence>
<evidence type="ECO:0000313" key="13">
    <source>
        <dbReference type="EMBL" id="KAL1406296.1"/>
    </source>
</evidence>
<organism evidence="13 14">
    <name type="scientific">Vanrija albida</name>
    <dbReference type="NCBI Taxonomy" id="181172"/>
    <lineage>
        <taxon>Eukaryota</taxon>
        <taxon>Fungi</taxon>
        <taxon>Dikarya</taxon>
        <taxon>Basidiomycota</taxon>
        <taxon>Agaricomycotina</taxon>
        <taxon>Tremellomycetes</taxon>
        <taxon>Trichosporonales</taxon>
        <taxon>Trichosporonaceae</taxon>
        <taxon>Vanrija</taxon>
    </lineage>
</organism>
<dbReference type="InterPro" id="IPR001126">
    <property type="entry name" value="UmuC"/>
</dbReference>
<keyword evidence="3" id="KW-0479">Metal-binding</keyword>
<dbReference type="PANTHER" id="PTHR45873">
    <property type="entry name" value="DNA POLYMERASE ETA"/>
    <property type="match status" value="1"/>
</dbReference>
<keyword evidence="4" id="KW-0227">DNA damage</keyword>
<dbReference type="PROSITE" id="PS50173">
    <property type="entry name" value="UMUC"/>
    <property type="match status" value="1"/>
</dbReference>
<dbReference type="Gene3D" id="3.30.70.270">
    <property type="match status" value="1"/>
</dbReference>
<dbReference type="GeneID" id="95989035"/>
<dbReference type="InterPro" id="IPR043502">
    <property type="entry name" value="DNA/RNA_pol_sf"/>
</dbReference>
<dbReference type="RefSeq" id="XP_069206240.1">
    <property type="nucleotide sequence ID" value="XM_069356399.1"/>
</dbReference>
<comment type="caution">
    <text evidence="13">The sequence shown here is derived from an EMBL/GenBank/DDBJ whole genome shotgun (WGS) entry which is preliminary data.</text>
</comment>
<reference evidence="13 14" key="1">
    <citation type="submission" date="2023-08" db="EMBL/GenBank/DDBJ databases">
        <title>Annotated Genome Sequence of Vanrija albida AlHP1.</title>
        <authorList>
            <person name="Herzog R."/>
        </authorList>
    </citation>
    <scope>NUCLEOTIDE SEQUENCE [LARGE SCALE GENOMIC DNA]</scope>
    <source>
        <strain evidence="13 14">AlHP1</strain>
    </source>
</reference>
<keyword evidence="8" id="KW-0539">Nucleus</keyword>
<evidence type="ECO:0000313" key="14">
    <source>
        <dbReference type="Proteomes" id="UP001565368"/>
    </source>
</evidence>
<feature type="compositionally biased region" description="Polar residues" evidence="10">
    <location>
        <begin position="479"/>
        <end position="488"/>
    </location>
</feature>
<dbReference type="SUPFAM" id="SSF100879">
    <property type="entry name" value="Lesion bypass DNA polymerase (Y-family), little finger domain"/>
    <property type="match status" value="1"/>
</dbReference>
<evidence type="ECO:0000256" key="3">
    <source>
        <dbReference type="ARBA" id="ARBA00022723"/>
    </source>
</evidence>
<dbReference type="PROSITE" id="PS51907">
    <property type="entry name" value="ZF_UBZ3"/>
    <property type="match status" value="1"/>
</dbReference>
<dbReference type="Pfam" id="PF00817">
    <property type="entry name" value="IMS"/>
    <property type="match status" value="1"/>
</dbReference>
<evidence type="ECO:0000256" key="9">
    <source>
        <dbReference type="ARBA" id="ARBA00044975"/>
    </source>
</evidence>
<evidence type="ECO:0000259" key="11">
    <source>
        <dbReference type="PROSITE" id="PS50173"/>
    </source>
</evidence>
<keyword evidence="2 13" id="KW-0808">Transferase</keyword>
<feature type="compositionally biased region" description="Low complexity" evidence="10">
    <location>
        <begin position="491"/>
        <end position="503"/>
    </location>
</feature>
<dbReference type="Proteomes" id="UP001565368">
    <property type="component" value="Unassembled WGS sequence"/>
</dbReference>